<evidence type="ECO:0000313" key="2">
    <source>
        <dbReference type="Proteomes" id="UP000277582"/>
    </source>
</evidence>
<name>A0A3R9PHY7_9CREN</name>
<reference evidence="1 2" key="1">
    <citation type="submission" date="2018-10" db="EMBL/GenBank/DDBJ databases">
        <title>Co-occurring genomic capacity for anaerobic methane metabolism and dissimilatory sulfite reduction discovered in the Korarchaeota.</title>
        <authorList>
            <person name="Mckay L.J."/>
            <person name="Dlakic M."/>
            <person name="Fields M.W."/>
            <person name="Delmont T.O."/>
            <person name="Eren A.M."/>
            <person name="Jay Z.J."/>
            <person name="Klingelsmith K.B."/>
            <person name="Rusch D.B."/>
            <person name="Inskeep W.P."/>
        </authorList>
    </citation>
    <scope>NUCLEOTIDE SEQUENCE [LARGE SCALE GENOMIC DNA]</scope>
    <source>
        <strain evidence="1 2">MDKW</strain>
    </source>
</reference>
<dbReference type="Proteomes" id="UP000277582">
    <property type="component" value="Unassembled WGS sequence"/>
</dbReference>
<gene>
    <name evidence="1" type="ORF">D6D85_08880</name>
</gene>
<comment type="caution">
    <text evidence="1">The sequence shown here is derived from an EMBL/GenBank/DDBJ whole genome shotgun (WGS) entry which is preliminary data.</text>
</comment>
<keyword evidence="2" id="KW-1185">Reference proteome</keyword>
<feature type="non-terminal residue" evidence="1">
    <location>
        <position position="1"/>
    </location>
</feature>
<sequence>IEIYDIWQQIADCKCKISISLGDCATLAAAKRFGLMPIFLHEEKELLEAKEKIVEWLGTKPFYLL</sequence>
<evidence type="ECO:0000313" key="1">
    <source>
        <dbReference type="EMBL" id="RSN74019.1"/>
    </source>
</evidence>
<dbReference type="EMBL" id="RCOS01000102">
    <property type="protein sequence ID" value="RSN74019.1"/>
    <property type="molecule type" value="Genomic_DNA"/>
</dbReference>
<accession>A0A3R9PHY7</accession>
<proteinExistence type="predicted"/>
<protein>
    <submittedName>
        <fullName evidence="1">Uncharacterized protein</fullName>
    </submittedName>
</protein>
<organism evidence="1 2">
    <name type="scientific">Candidatus Methanodesulfokora washburnensis</name>
    <dbReference type="NCBI Taxonomy" id="2478471"/>
    <lineage>
        <taxon>Archaea</taxon>
        <taxon>Thermoproteota</taxon>
        <taxon>Candidatus Korarchaeia</taxon>
        <taxon>Candidatus Korarchaeia incertae sedis</taxon>
        <taxon>Candidatus Methanodesulfokora</taxon>
    </lineage>
</organism>
<dbReference type="AlphaFoldDB" id="A0A3R9PHY7"/>